<dbReference type="EMBL" id="OU466858">
    <property type="protein sequence ID" value="CAH2045290.1"/>
    <property type="molecule type" value="Genomic_DNA"/>
</dbReference>
<evidence type="ECO:0000313" key="3">
    <source>
        <dbReference type="Proteomes" id="UP000836841"/>
    </source>
</evidence>
<feature type="compositionally biased region" description="Low complexity" evidence="1">
    <location>
        <begin position="176"/>
        <end position="188"/>
    </location>
</feature>
<reference evidence="2 3" key="1">
    <citation type="submission" date="2022-03" db="EMBL/GenBank/DDBJ databases">
        <authorList>
            <person name="Nunn A."/>
            <person name="Chopra R."/>
            <person name="Nunn A."/>
            <person name="Contreras Garrido A."/>
        </authorList>
    </citation>
    <scope>NUCLEOTIDE SEQUENCE [LARGE SCALE GENOMIC DNA]</scope>
</reference>
<organism evidence="2 3">
    <name type="scientific">Thlaspi arvense</name>
    <name type="common">Field penny-cress</name>
    <dbReference type="NCBI Taxonomy" id="13288"/>
    <lineage>
        <taxon>Eukaryota</taxon>
        <taxon>Viridiplantae</taxon>
        <taxon>Streptophyta</taxon>
        <taxon>Embryophyta</taxon>
        <taxon>Tracheophyta</taxon>
        <taxon>Spermatophyta</taxon>
        <taxon>Magnoliopsida</taxon>
        <taxon>eudicotyledons</taxon>
        <taxon>Gunneridae</taxon>
        <taxon>Pentapetalae</taxon>
        <taxon>rosids</taxon>
        <taxon>malvids</taxon>
        <taxon>Brassicales</taxon>
        <taxon>Brassicaceae</taxon>
        <taxon>Thlaspideae</taxon>
        <taxon>Thlaspi</taxon>
    </lineage>
</organism>
<evidence type="ECO:0000256" key="1">
    <source>
        <dbReference type="SAM" id="MobiDB-lite"/>
    </source>
</evidence>
<name>A0AAU9RKQ6_THLAR</name>
<feature type="region of interest" description="Disordered" evidence="1">
    <location>
        <begin position="173"/>
        <end position="196"/>
    </location>
</feature>
<accession>A0AAU9RKQ6</accession>
<dbReference type="Proteomes" id="UP000836841">
    <property type="component" value="Chromosome 2"/>
</dbReference>
<dbReference type="AlphaFoldDB" id="A0AAU9RKQ6"/>
<protein>
    <submittedName>
        <fullName evidence="2">Uncharacterized protein</fullName>
    </submittedName>
</protein>
<gene>
    <name evidence="2" type="ORF">TAV2_LOCUS6766</name>
</gene>
<sequence>MGYKIIQSIRISLEICGQLFFLFVYFWSGFSYNNMGCGVSRPETDGGEGGDLKIISRRGGSTGKNSETAESIILDQEMSTHSKISKTCGEKTSREEEYECKDEEEKGDGRTISLEAPSFRIYCVYPRDPNDDCNLVDDPQRNKCISVENKRGRRQEAVSLKIKRRFNNVRKFLNHPPSATLPSSASSSKCRLRVSD</sequence>
<evidence type="ECO:0000313" key="2">
    <source>
        <dbReference type="EMBL" id="CAH2045290.1"/>
    </source>
</evidence>
<proteinExistence type="predicted"/>
<keyword evidence="3" id="KW-1185">Reference proteome</keyword>